<organism evidence="9 10">
    <name type="scientific">Candidatus Lachnoclostridium stercorigallinarum</name>
    <dbReference type="NCBI Taxonomy" id="2838634"/>
    <lineage>
        <taxon>Bacteria</taxon>
        <taxon>Bacillati</taxon>
        <taxon>Bacillota</taxon>
        <taxon>Clostridia</taxon>
        <taxon>Lachnospirales</taxon>
        <taxon>Lachnospiraceae</taxon>
    </lineage>
</organism>
<dbReference type="GO" id="GO:0000160">
    <property type="term" value="P:phosphorelay signal transduction system"/>
    <property type="evidence" value="ECO:0007669"/>
    <property type="project" value="InterPro"/>
</dbReference>
<evidence type="ECO:0000256" key="1">
    <source>
        <dbReference type="ARBA" id="ARBA00018672"/>
    </source>
</evidence>
<evidence type="ECO:0000259" key="7">
    <source>
        <dbReference type="PROSITE" id="PS01124"/>
    </source>
</evidence>
<dbReference type="PRINTS" id="PR00032">
    <property type="entry name" value="HTHARAC"/>
</dbReference>
<evidence type="ECO:0000256" key="6">
    <source>
        <dbReference type="PROSITE-ProRule" id="PRU00169"/>
    </source>
</evidence>
<dbReference type="InterPro" id="IPR018060">
    <property type="entry name" value="HTH_AraC"/>
</dbReference>
<sequence>MNILVIDDEPLIHISIEKLILSCQDTFGPLEVFHAYTGTQMLNQLKERSFQLAYVDIKMPGLTGLEAIRLGREISPDTHYYIMTGFNEFEYAKQAIKLKVEDYLMKPLDLKTIQETLRAAEAAEAARLREQKTVFRNWLESVINHRESSLGKYRGYYGFVMLIAADNSSLPPESLLEMLNPYQDRFVSSFTGNQILLLCFSRNSNDLHRMLMDLSAQTYTGKVSCFASSVTGQTEELKSDVSLLLKHSCLRVLYGMEKFYYLNPLLSCPPELLQFASLCVQWQSACLQKDYSRFTNCSELICRRLENMTDREKYEKHIFSFFAAALNEEEPLPRQPDALRRHFRECAKHFLRTPEDSSPAQIIVRYISEHYCEDLSIASLSEQFGFSANYISNLLKQELGISYNKYISQLRMNRAKELLLSTGQSVKEITSACGYYSQSHFTKLFMEHEGCTPTEFRRRGSDRAFSVKEDSRA</sequence>
<dbReference type="PANTHER" id="PTHR43280:SF2">
    <property type="entry name" value="HTH-TYPE TRANSCRIPTIONAL REGULATOR EXSA"/>
    <property type="match status" value="1"/>
</dbReference>
<dbReference type="InterPro" id="IPR011006">
    <property type="entry name" value="CheY-like_superfamily"/>
</dbReference>
<evidence type="ECO:0000313" key="10">
    <source>
        <dbReference type="Proteomes" id="UP000824101"/>
    </source>
</evidence>
<evidence type="ECO:0000256" key="2">
    <source>
        <dbReference type="ARBA" id="ARBA00023015"/>
    </source>
</evidence>
<evidence type="ECO:0000256" key="4">
    <source>
        <dbReference type="ARBA" id="ARBA00023163"/>
    </source>
</evidence>
<feature type="domain" description="HTH araC/xylS-type" evidence="7">
    <location>
        <begin position="361"/>
        <end position="459"/>
    </location>
</feature>
<dbReference type="CDD" id="cd17536">
    <property type="entry name" value="REC_YesN-like"/>
    <property type="match status" value="1"/>
</dbReference>
<keyword evidence="3" id="KW-0238">DNA-binding</keyword>
<comment type="caution">
    <text evidence="9">The sequence shown here is derived from an EMBL/GenBank/DDBJ whole genome shotgun (WGS) entry which is preliminary data.</text>
</comment>
<dbReference type="SUPFAM" id="SSF46689">
    <property type="entry name" value="Homeodomain-like"/>
    <property type="match status" value="2"/>
</dbReference>
<feature type="domain" description="Response regulatory" evidence="8">
    <location>
        <begin position="2"/>
        <end position="121"/>
    </location>
</feature>
<gene>
    <name evidence="9" type="ORF">IAA17_09095</name>
</gene>
<keyword evidence="2" id="KW-0805">Transcription regulation</keyword>
<dbReference type="PROSITE" id="PS01124">
    <property type="entry name" value="HTH_ARAC_FAMILY_2"/>
    <property type="match status" value="1"/>
</dbReference>
<dbReference type="SUPFAM" id="SSF52172">
    <property type="entry name" value="CheY-like"/>
    <property type="match status" value="1"/>
</dbReference>
<dbReference type="Pfam" id="PF00072">
    <property type="entry name" value="Response_reg"/>
    <property type="match status" value="1"/>
</dbReference>
<reference evidence="9" key="1">
    <citation type="journal article" date="2021" name="PeerJ">
        <title>Extensive microbial diversity within the chicken gut microbiome revealed by metagenomics and culture.</title>
        <authorList>
            <person name="Gilroy R."/>
            <person name="Ravi A."/>
            <person name="Getino M."/>
            <person name="Pursley I."/>
            <person name="Horton D.L."/>
            <person name="Alikhan N.F."/>
            <person name="Baker D."/>
            <person name="Gharbi K."/>
            <person name="Hall N."/>
            <person name="Watson M."/>
            <person name="Adriaenssens E.M."/>
            <person name="Foster-Nyarko E."/>
            <person name="Jarju S."/>
            <person name="Secka A."/>
            <person name="Antonio M."/>
            <person name="Oren A."/>
            <person name="Chaudhuri R.R."/>
            <person name="La Ragione R."/>
            <person name="Hildebrand F."/>
            <person name="Pallen M.J."/>
        </authorList>
    </citation>
    <scope>NUCLEOTIDE SEQUENCE</scope>
    <source>
        <strain evidence="9">ChiBcec1-1093</strain>
    </source>
</reference>
<reference evidence="9" key="2">
    <citation type="submission" date="2021-04" db="EMBL/GenBank/DDBJ databases">
        <authorList>
            <person name="Gilroy R."/>
        </authorList>
    </citation>
    <scope>NUCLEOTIDE SEQUENCE</scope>
    <source>
        <strain evidence="9">ChiBcec1-1093</strain>
    </source>
</reference>
<dbReference type="AlphaFoldDB" id="A0A9D2K6P4"/>
<dbReference type="Gene3D" id="1.10.10.60">
    <property type="entry name" value="Homeodomain-like"/>
    <property type="match status" value="2"/>
</dbReference>
<dbReference type="PANTHER" id="PTHR43280">
    <property type="entry name" value="ARAC-FAMILY TRANSCRIPTIONAL REGULATOR"/>
    <property type="match status" value="1"/>
</dbReference>
<dbReference type="InterPro" id="IPR001789">
    <property type="entry name" value="Sig_transdc_resp-reg_receiver"/>
</dbReference>
<proteinExistence type="predicted"/>
<dbReference type="InterPro" id="IPR009057">
    <property type="entry name" value="Homeodomain-like_sf"/>
</dbReference>
<dbReference type="Gene3D" id="3.40.50.2300">
    <property type="match status" value="1"/>
</dbReference>
<dbReference type="Pfam" id="PF12833">
    <property type="entry name" value="HTH_18"/>
    <property type="match status" value="1"/>
</dbReference>
<comment type="function">
    <text evidence="5">May play the central regulatory role in sporulation. It may be an element of the effector pathway responsible for the activation of sporulation genes in response to nutritional stress. Spo0A may act in concert with spo0H (a sigma factor) to control the expression of some genes that are critical to the sporulation process.</text>
</comment>
<dbReference type="Proteomes" id="UP000824101">
    <property type="component" value="Unassembled WGS sequence"/>
</dbReference>
<dbReference type="EMBL" id="DXBC01000143">
    <property type="protein sequence ID" value="HIZ79927.1"/>
    <property type="molecule type" value="Genomic_DNA"/>
</dbReference>
<evidence type="ECO:0000256" key="3">
    <source>
        <dbReference type="ARBA" id="ARBA00023125"/>
    </source>
</evidence>
<evidence type="ECO:0000313" key="9">
    <source>
        <dbReference type="EMBL" id="HIZ79927.1"/>
    </source>
</evidence>
<accession>A0A9D2K6P4</accession>
<keyword evidence="4" id="KW-0804">Transcription</keyword>
<dbReference type="PROSITE" id="PS50110">
    <property type="entry name" value="RESPONSE_REGULATORY"/>
    <property type="match status" value="1"/>
</dbReference>
<dbReference type="GO" id="GO:0003700">
    <property type="term" value="F:DNA-binding transcription factor activity"/>
    <property type="evidence" value="ECO:0007669"/>
    <property type="project" value="InterPro"/>
</dbReference>
<protein>
    <recommendedName>
        <fullName evidence="1">Stage 0 sporulation protein A homolog</fullName>
    </recommendedName>
</protein>
<dbReference type="SMART" id="SM00342">
    <property type="entry name" value="HTH_ARAC"/>
    <property type="match status" value="1"/>
</dbReference>
<dbReference type="InterPro" id="IPR020449">
    <property type="entry name" value="Tscrpt_reg_AraC-type_HTH"/>
</dbReference>
<name>A0A9D2K6P4_9FIRM</name>
<dbReference type="GO" id="GO:0043565">
    <property type="term" value="F:sequence-specific DNA binding"/>
    <property type="evidence" value="ECO:0007669"/>
    <property type="project" value="InterPro"/>
</dbReference>
<dbReference type="SMART" id="SM00448">
    <property type="entry name" value="REC"/>
    <property type="match status" value="1"/>
</dbReference>
<evidence type="ECO:0000259" key="8">
    <source>
        <dbReference type="PROSITE" id="PS50110"/>
    </source>
</evidence>
<evidence type="ECO:0000256" key="5">
    <source>
        <dbReference type="ARBA" id="ARBA00024867"/>
    </source>
</evidence>
<feature type="modified residue" description="4-aspartylphosphate" evidence="6">
    <location>
        <position position="56"/>
    </location>
</feature>
<keyword evidence="6" id="KW-0597">Phosphoprotein</keyword>